<dbReference type="EMBL" id="BMVW01000011">
    <property type="protein sequence ID" value="GGZ24118.1"/>
    <property type="molecule type" value="Genomic_DNA"/>
</dbReference>
<reference evidence="2" key="1">
    <citation type="journal article" date="2014" name="Int. J. Syst. Evol. Microbiol.">
        <title>Complete genome sequence of Corynebacterium casei LMG S-19264T (=DSM 44701T), isolated from a smear-ripened cheese.</title>
        <authorList>
            <consortium name="US DOE Joint Genome Institute (JGI-PGF)"/>
            <person name="Walter F."/>
            <person name="Albersmeier A."/>
            <person name="Kalinowski J."/>
            <person name="Ruckert C."/>
        </authorList>
    </citation>
    <scope>NUCLEOTIDE SEQUENCE</scope>
    <source>
        <strain evidence="2">JCM 4815</strain>
    </source>
</reference>
<comment type="caution">
    <text evidence="2">The sequence shown here is derived from an EMBL/GenBank/DDBJ whole genome shotgun (WGS) entry which is preliminary data.</text>
</comment>
<evidence type="ECO:0000256" key="1">
    <source>
        <dbReference type="SAM" id="Phobius"/>
    </source>
</evidence>
<evidence type="ECO:0000313" key="2">
    <source>
        <dbReference type="EMBL" id="GGZ24118.1"/>
    </source>
</evidence>
<protein>
    <submittedName>
        <fullName evidence="2">Uncharacterized protein</fullName>
    </submittedName>
</protein>
<keyword evidence="1" id="KW-0812">Transmembrane</keyword>
<feature type="transmembrane region" description="Helical" evidence="1">
    <location>
        <begin position="74"/>
        <end position="94"/>
    </location>
</feature>
<dbReference type="Proteomes" id="UP000622166">
    <property type="component" value="Unassembled WGS sequence"/>
</dbReference>
<keyword evidence="1" id="KW-0472">Membrane</keyword>
<proteinExistence type="predicted"/>
<accession>A0A918PVC3</accession>
<keyword evidence="1" id="KW-1133">Transmembrane helix</keyword>
<evidence type="ECO:0000313" key="3">
    <source>
        <dbReference type="Proteomes" id="UP000622166"/>
    </source>
</evidence>
<gene>
    <name evidence="2" type="ORF">GCM10010365_50430</name>
</gene>
<organism evidence="2 3">
    <name type="scientific">Streptomyces poonensis</name>
    <dbReference type="NCBI Taxonomy" id="68255"/>
    <lineage>
        <taxon>Bacteria</taxon>
        <taxon>Bacillati</taxon>
        <taxon>Actinomycetota</taxon>
        <taxon>Actinomycetes</taxon>
        <taxon>Kitasatosporales</taxon>
        <taxon>Streptomycetaceae</taxon>
        <taxon>Streptomyces</taxon>
    </lineage>
</organism>
<reference evidence="2" key="2">
    <citation type="submission" date="2020-09" db="EMBL/GenBank/DDBJ databases">
        <authorList>
            <person name="Sun Q."/>
            <person name="Ohkuma M."/>
        </authorList>
    </citation>
    <scope>NUCLEOTIDE SEQUENCE</scope>
    <source>
        <strain evidence="2">JCM 4815</strain>
    </source>
</reference>
<sequence>MRGGATGVSVAAHVGAAVCAGDGTVESIPATFGRCGAFIASGFRTGAFYSIASQTPMSFCAASDVSTCTRTCEGMSSIVLLGMLVSMGLVRLLLIREVG</sequence>
<name>A0A918PVC3_9ACTN</name>
<dbReference type="AlphaFoldDB" id="A0A918PVC3"/>
<keyword evidence="3" id="KW-1185">Reference proteome</keyword>